<organism evidence="2 3">
    <name type="scientific">Fusobacterium necrophorum subsp. funduliforme</name>
    <dbReference type="NCBI Taxonomy" id="143387"/>
    <lineage>
        <taxon>Bacteria</taxon>
        <taxon>Fusobacteriati</taxon>
        <taxon>Fusobacteriota</taxon>
        <taxon>Fusobacteriia</taxon>
        <taxon>Fusobacteriales</taxon>
        <taxon>Fusobacteriaceae</taxon>
        <taxon>Fusobacterium</taxon>
    </lineage>
</organism>
<dbReference type="InterPro" id="IPR003474">
    <property type="entry name" value="Glcn_transporter"/>
</dbReference>
<feature type="transmembrane region" description="Helical" evidence="1">
    <location>
        <begin position="299"/>
        <end position="322"/>
    </location>
</feature>
<keyword evidence="1" id="KW-1133">Transmembrane helix</keyword>
<keyword evidence="1" id="KW-0472">Membrane</keyword>
<protein>
    <submittedName>
        <fullName evidence="2">Permease</fullName>
    </submittedName>
</protein>
<dbReference type="KEGG" id="fnf:BSQ88_04015"/>
<gene>
    <name evidence="2" type="ORF">A2J07_06710</name>
</gene>
<dbReference type="EMBL" id="LVEA01000064">
    <property type="protein sequence ID" value="KYL02770.1"/>
    <property type="molecule type" value="Genomic_DNA"/>
</dbReference>
<dbReference type="Proteomes" id="UP000075816">
    <property type="component" value="Unassembled WGS sequence"/>
</dbReference>
<evidence type="ECO:0000256" key="1">
    <source>
        <dbReference type="SAM" id="Phobius"/>
    </source>
</evidence>
<dbReference type="eggNOG" id="COG2610">
    <property type="taxonomic scope" value="Bacteria"/>
</dbReference>
<feature type="transmembrane region" description="Helical" evidence="1">
    <location>
        <begin position="334"/>
        <end position="354"/>
    </location>
</feature>
<dbReference type="Pfam" id="PF02447">
    <property type="entry name" value="GntP_permease"/>
    <property type="match status" value="1"/>
</dbReference>
<dbReference type="AlphaFoldDB" id="A0A162IMA6"/>
<dbReference type="PANTHER" id="PTHR30354">
    <property type="entry name" value="GNT FAMILY GLUCONATE TRANSPORTER"/>
    <property type="match status" value="1"/>
</dbReference>
<name>A0A162IMA6_9FUSO</name>
<dbReference type="RefSeq" id="WP_062624850.1">
    <property type="nucleotide sequence ID" value="NZ_CAXOUM010000024.1"/>
</dbReference>
<dbReference type="PANTHER" id="PTHR30354:SF7">
    <property type="entry name" value="BLL7963 PROTEIN"/>
    <property type="match status" value="1"/>
</dbReference>
<feature type="transmembrane region" description="Helical" evidence="1">
    <location>
        <begin position="103"/>
        <end position="133"/>
    </location>
</feature>
<feature type="transmembrane region" description="Helical" evidence="1">
    <location>
        <begin position="29"/>
        <end position="48"/>
    </location>
</feature>
<comment type="caution">
    <text evidence="2">The sequence shown here is derived from an EMBL/GenBank/DDBJ whole genome shotgun (WGS) entry which is preliminary data.</text>
</comment>
<evidence type="ECO:0000313" key="2">
    <source>
        <dbReference type="EMBL" id="KYL02770.1"/>
    </source>
</evidence>
<feature type="transmembrane region" description="Helical" evidence="1">
    <location>
        <begin position="262"/>
        <end position="279"/>
    </location>
</feature>
<feature type="transmembrane region" description="Helical" evidence="1">
    <location>
        <begin position="184"/>
        <end position="203"/>
    </location>
</feature>
<feature type="transmembrane region" description="Helical" evidence="1">
    <location>
        <begin position="6"/>
        <end position="24"/>
    </location>
</feature>
<reference evidence="2 3" key="1">
    <citation type="submission" date="2016-03" db="EMBL/GenBank/DDBJ databases">
        <title>Comparative genomics of human isolates of Fusobacterium necrophorum.</title>
        <authorList>
            <person name="Jensen A."/>
            <person name="Bank S."/>
            <person name="Andersen P.S."/>
            <person name="Kristensen L.H."/>
            <person name="Prag J."/>
        </authorList>
    </citation>
    <scope>NUCLEOTIDE SEQUENCE [LARGE SCALE GENOMIC DNA]</scope>
    <source>
        <strain evidence="2 3">LS_1264</strain>
    </source>
</reference>
<keyword evidence="1" id="KW-0812">Transmembrane</keyword>
<feature type="transmembrane region" description="Helical" evidence="1">
    <location>
        <begin position="60"/>
        <end position="82"/>
    </location>
</feature>
<feature type="transmembrane region" description="Helical" evidence="1">
    <location>
        <begin position="414"/>
        <end position="436"/>
    </location>
</feature>
<dbReference type="GO" id="GO:0015128">
    <property type="term" value="F:gluconate transmembrane transporter activity"/>
    <property type="evidence" value="ECO:0007669"/>
    <property type="project" value="InterPro"/>
</dbReference>
<dbReference type="GO" id="GO:0005886">
    <property type="term" value="C:plasma membrane"/>
    <property type="evidence" value="ECO:0007669"/>
    <property type="project" value="TreeGrafter"/>
</dbReference>
<sequence length="440" mass="45900">MDGETILSLLGIIAAIVLLVVLVMRGVNIFLIAFICTAVVALTGKINLYEAYKTNYMDGFVGFLKANFFVFLTGTLMGKAMEVTKGAKSIAKMLIDGLGSDKALIAIPLACGILGYGGVSAFVISFAVFPIALQVFHEADLPRKYIPAALCFGCSTFAMIAPGAPQIHNAIVANAMNTSIMAGAVNGFVTCFAMLVIGCIWLYRMVKKEKQNGAHFVAKEGDTFSDSEEKLPKGMLALCPLIITVLLINIKRNGENIVHLETGLFVGTLLTILLMHHFIQKEELIADIGVAMKSSVISITNTCAVVGFGGVVKAALAFPAVVNAMTNIPGPATSGVALGTMVIAGICGSASGGLGIAAPLLGPVFLAKGVGVGAIARIMAISSSSLDSLPHNGYIVTVTNGVCNETHKDAYGAVFKLTVIVPLLATVLAVILFTLFPNLP</sequence>
<accession>A0A162IMA6</accession>
<proteinExistence type="predicted"/>
<evidence type="ECO:0000313" key="3">
    <source>
        <dbReference type="Proteomes" id="UP000075816"/>
    </source>
</evidence>
<feature type="transmembrane region" description="Helical" evidence="1">
    <location>
        <begin position="145"/>
        <end position="164"/>
    </location>
</feature>